<keyword evidence="3" id="KW-1185">Reference proteome</keyword>
<reference evidence="2 3" key="1">
    <citation type="submission" date="2021-02" db="EMBL/GenBank/DDBJ databases">
        <title>Genome assembly of Pseudopithomyces chartarum.</title>
        <authorList>
            <person name="Jauregui R."/>
            <person name="Singh J."/>
            <person name="Voisey C."/>
        </authorList>
    </citation>
    <scope>NUCLEOTIDE SEQUENCE [LARGE SCALE GENOMIC DNA]</scope>
    <source>
        <strain evidence="2 3">AGR01</strain>
    </source>
</reference>
<comment type="caution">
    <text evidence="2">The sequence shown here is derived from an EMBL/GenBank/DDBJ whole genome shotgun (WGS) entry which is preliminary data.</text>
</comment>
<keyword evidence="1" id="KW-0732">Signal</keyword>
<feature type="signal peptide" evidence="1">
    <location>
        <begin position="1"/>
        <end position="18"/>
    </location>
</feature>
<evidence type="ECO:0000313" key="2">
    <source>
        <dbReference type="EMBL" id="KAK3208949.1"/>
    </source>
</evidence>
<name>A0AAN6M0D9_9PLEO</name>
<organism evidence="2 3">
    <name type="scientific">Pseudopithomyces chartarum</name>
    <dbReference type="NCBI Taxonomy" id="1892770"/>
    <lineage>
        <taxon>Eukaryota</taxon>
        <taxon>Fungi</taxon>
        <taxon>Dikarya</taxon>
        <taxon>Ascomycota</taxon>
        <taxon>Pezizomycotina</taxon>
        <taxon>Dothideomycetes</taxon>
        <taxon>Pleosporomycetidae</taxon>
        <taxon>Pleosporales</taxon>
        <taxon>Massarineae</taxon>
        <taxon>Didymosphaeriaceae</taxon>
        <taxon>Pseudopithomyces</taxon>
    </lineage>
</organism>
<feature type="chain" id="PRO_5042970990" evidence="1">
    <location>
        <begin position="19"/>
        <end position="63"/>
    </location>
</feature>
<protein>
    <submittedName>
        <fullName evidence="2">Uncharacterized protein</fullName>
    </submittedName>
</protein>
<dbReference type="Proteomes" id="UP001280581">
    <property type="component" value="Unassembled WGS sequence"/>
</dbReference>
<proteinExistence type="predicted"/>
<dbReference type="EMBL" id="WVTA01000006">
    <property type="protein sequence ID" value="KAK3208949.1"/>
    <property type="molecule type" value="Genomic_DNA"/>
</dbReference>
<evidence type="ECO:0000256" key="1">
    <source>
        <dbReference type="SAM" id="SignalP"/>
    </source>
</evidence>
<evidence type="ECO:0000313" key="3">
    <source>
        <dbReference type="Proteomes" id="UP001280581"/>
    </source>
</evidence>
<sequence length="63" mass="6655">MRFFATTVAALFVTSAVASPMPRKCPGGEMTFARCKVRRDVGSLSGNGVGVSKLKVFSLGTEE</sequence>
<dbReference type="AlphaFoldDB" id="A0AAN6M0D9"/>
<accession>A0AAN6M0D9</accession>
<gene>
    <name evidence="2" type="ORF">GRF29_69g234916</name>
</gene>